<sequence length="241" mass="28208">MAKHSFVWSSERLKKQGISMDRFKKRLPQLDWEIKTGLVNPVIAPFKVAILGEPTVGKKTLAYRFERISDDDVIEAVPPRRTEVYNVSHVVNTPGGKRPLSVNIRIDIYDIRDTAFVHYLLFNCEVYFGCALVFCCENKGHWRWIRAFFEDAQRQQRRNDIRNFPPFLIVGTKSDLREGQPPNPLFFTEEEGQQFAREYDTEFFYCSAKFNTNVLPILNRILELAIWRNTIGEFEVLSAFF</sequence>
<dbReference type="Pfam" id="PF00071">
    <property type="entry name" value="Ras"/>
    <property type="match status" value="1"/>
</dbReference>
<evidence type="ECO:0000313" key="1">
    <source>
        <dbReference type="EMBL" id="KAF8786157.1"/>
    </source>
</evidence>
<gene>
    <name evidence="1" type="ORF">HNY73_007914</name>
</gene>
<keyword evidence="2" id="KW-1185">Reference proteome</keyword>
<dbReference type="InterPro" id="IPR027417">
    <property type="entry name" value="P-loop_NTPase"/>
</dbReference>
<dbReference type="SUPFAM" id="SSF52540">
    <property type="entry name" value="P-loop containing nucleoside triphosphate hydrolases"/>
    <property type="match status" value="1"/>
</dbReference>
<dbReference type="GO" id="GO:0005525">
    <property type="term" value="F:GTP binding"/>
    <property type="evidence" value="ECO:0007669"/>
    <property type="project" value="InterPro"/>
</dbReference>
<organism evidence="1 2">
    <name type="scientific">Argiope bruennichi</name>
    <name type="common">Wasp spider</name>
    <name type="synonym">Aranea bruennichi</name>
    <dbReference type="NCBI Taxonomy" id="94029"/>
    <lineage>
        <taxon>Eukaryota</taxon>
        <taxon>Metazoa</taxon>
        <taxon>Ecdysozoa</taxon>
        <taxon>Arthropoda</taxon>
        <taxon>Chelicerata</taxon>
        <taxon>Arachnida</taxon>
        <taxon>Araneae</taxon>
        <taxon>Araneomorphae</taxon>
        <taxon>Entelegynae</taxon>
        <taxon>Araneoidea</taxon>
        <taxon>Araneidae</taxon>
        <taxon>Argiope</taxon>
    </lineage>
</organism>
<accession>A0A8T0F4W3</accession>
<reference evidence="1" key="1">
    <citation type="journal article" date="2020" name="bioRxiv">
        <title>Chromosome-level reference genome of the European wasp spider Argiope bruennichi: a resource for studies on range expansion and evolutionary adaptation.</title>
        <authorList>
            <person name="Sheffer M.M."/>
            <person name="Hoppe A."/>
            <person name="Krehenwinkel H."/>
            <person name="Uhl G."/>
            <person name="Kuss A.W."/>
            <person name="Jensen L."/>
            <person name="Jensen C."/>
            <person name="Gillespie R.G."/>
            <person name="Hoff K.J."/>
            <person name="Prost S."/>
        </authorList>
    </citation>
    <scope>NUCLEOTIDE SEQUENCE</scope>
</reference>
<dbReference type="InterPro" id="IPR001806">
    <property type="entry name" value="Small_GTPase"/>
</dbReference>
<dbReference type="EMBL" id="JABXBU010000015">
    <property type="protein sequence ID" value="KAF8786157.1"/>
    <property type="molecule type" value="Genomic_DNA"/>
</dbReference>
<dbReference type="AlphaFoldDB" id="A0A8T0F4W3"/>
<dbReference type="Proteomes" id="UP000807504">
    <property type="component" value="Unassembled WGS sequence"/>
</dbReference>
<evidence type="ECO:0000313" key="2">
    <source>
        <dbReference type="Proteomes" id="UP000807504"/>
    </source>
</evidence>
<dbReference type="Gene3D" id="3.40.50.300">
    <property type="entry name" value="P-loop containing nucleotide triphosphate hydrolases"/>
    <property type="match status" value="1"/>
</dbReference>
<name>A0A8T0F4W3_ARGBR</name>
<reference evidence="1" key="2">
    <citation type="submission" date="2020-06" db="EMBL/GenBank/DDBJ databases">
        <authorList>
            <person name="Sheffer M."/>
        </authorList>
    </citation>
    <scope>NUCLEOTIDE SEQUENCE</scope>
</reference>
<dbReference type="PRINTS" id="PR00449">
    <property type="entry name" value="RASTRNSFRMNG"/>
</dbReference>
<proteinExistence type="predicted"/>
<dbReference type="GO" id="GO:0003924">
    <property type="term" value="F:GTPase activity"/>
    <property type="evidence" value="ECO:0007669"/>
    <property type="project" value="InterPro"/>
</dbReference>
<comment type="caution">
    <text evidence="1">The sequence shown here is derived from an EMBL/GenBank/DDBJ whole genome shotgun (WGS) entry which is preliminary data.</text>
</comment>
<protein>
    <submittedName>
        <fullName evidence="1">Uncharacterized protein</fullName>
    </submittedName>
</protein>